<reference evidence="2 3" key="1">
    <citation type="journal article" date="2014" name="Arch. Microbiol.">
        <title>Bacillus mesophilum sp. nov., strain IITR-54T, a novel 4-chlorobiphenyl dechlorinating bacterium.</title>
        <authorList>
            <person name="Manickam N."/>
            <person name="Singh N.K."/>
            <person name="Bajaj A."/>
            <person name="Kumar R.M."/>
            <person name="Kaur G."/>
            <person name="Kaur N."/>
            <person name="Bala M."/>
            <person name="Kumar A."/>
            <person name="Mayilraj S."/>
        </authorList>
    </citation>
    <scope>NUCLEOTIDE SEQUENCE [LARGE SCALE GENOMIC DNA]</scope>
    <source>
        <strain evidence="2 3">IITR-54</strain>
    </source>
</reference>
<name>A0A7V7RPN3_9BACI</name>
<dbReference type="PIRSF" id="PIRSF021332">
    <property type="entry name" value="DUF1054"/>
    <property type="match status" value="1"/>
</dbReference>
<gene>
    <name evidence="2" type="ORF">F7732_01480</name>
</gene>
<sequence length="206" mass="23724">MTFSGFTNDDFSVFTIDGLDERMDALKTTIRPKLEDLGKHFSTVLSAETGHEIFPHVARHARRTKNPPNDTWVAFASSPRGYKMLPHFQIGLWETHVFIWFAMIYEAPNKEEYGKKLEDSLDKLYNEIPKEFVWSGDHTKPGVYKHSDLSKDELGNLFIRLQTVKKAEILCGVNISREDAIKMNGHDFITAADHVFKKLLPFYKMA</sequence>
<dbReference type="InterPro" id="IPR009403">
    <property type="entry name" value="UPF0637"/>
</dbReference>
<comment type="similarity">
    <text evidence="1">Belongs to the UPF0637 family.</text>
</comment>
<protein>
    <recommendedName>
        <fullName evidence="1">UPF0637 protein F7732_01480</fullName>
    </recommendedName>
</protein>
<dbReference type="AlphaFoldDB" id="A0A7V7RPN3"/>
<dbReference type="SUPFAM" id="SSF142913">
    <property type="entry name" value="YktB/PF0168-like"/>
    <property type="match status" value="1"/>
</dbReference>
<dbReference type="RefSeq" id="WP_151571936.1">
    <property type="nucleotide sequence ID" value="NZ_WBOT01000001.1"/>
</dbReference>
<dbReference type="InterPro" id="IPR053707">
    <property type="entry name" value="UPF0637_domain_sf"/>
</dbReference>
<dbReference type="Proteomes" id="UP000441354">
    <property type="component" value="Unassembled WGS sequence"/>
</dbReference>
<dbReference type="Pfam" id="PF06335">
    <property type="entry name" value="DUF1054"/>
    <property type="match status" value="1"/>
</dbReference>
<accession>A0A7V7RPN3</accession>
<dbReference type="OrthoDB" id="9812818at2"/>
<dbReference type="EMBL" id="WBOT01000001">
    <property type="protein sequence ID" value="KAB2335265.1"/>
    <property type="molecule type" value="Genomic_DNA"/>
</dbReference>
<proteinExistence type="inferred from homology"/>
<evidence type="ECO:0000313" key="2">
    <source>
        <dbReference type="EMBL" id="KAB2335265.1"/>
    </source>
</evidence>
<comment type="caution">
    <text evidence="2">The sequence shown here is derived from an EMBL/GenBank/DDBJ whole genome shotgun (WGS) entry which is preliminary data.</text>
</comment>
<organism evidence="2 3">
    <name type="scientific">Bacillus mesophilum</name>
    <dbReference type="NCBI Taxonomy" id="1071718"/>
    <lineage>
        <taxon>Bacteria</taxon>
        <taxon>Bacillati</taxon>
        <taxon>Bacillota</taxon>
        <taxon>Bacilli</taxon>
        <taxon>Bacillales</taxon>
        <taxon>Bacillaceae</taxon>
        <taxon>Bacillus</taxon>
    </lineage>
</organism>
<evidence type="ECO:0000313" key="3">
    <source>
        <dbReference type="Proteomes" id="UP000441354"/>
    </source>
</evidence>
<evidence type="ECO:0000256" key="1">
    <source>
        <dbReference type="HAMAP-Rule" id="MF_01851"/>
    </source>
</evidence>
<dbReference type="Gene3D" id="3.30.930.20">
    <property type="entry name" value="Protein of unknown function DUF1054"/>
    <property type="match status" value="1"/>
</dbReference>
<dbReference type="HAMAP" id="MF_01851">
    <property type="entry name" value="UPF0637"/>
    <property type="match status" value="1"/>
</dbReference>
<keyword evidence="3" id="KW-1185">Reference proteome</keyword>